<dbReference type="PANTHER" id="PTHR45947">
    <property type="entry name" value="SULFOQUINOVOSYL TRANSFERASE SQD2"/>
    <property type="match status" value="1"/>
</dbReference>
<dbReference type="PANTHER" id="PTHR45947:SF3">
    <property type="entry name" value="SULFOQUINOVOSYL TRANSFERASE SQD2"/>
    <property type="match status" value="1"/>
</dbReference>
<name>A0ABT9WWI9_9BACI</name>
<evidence type="ECO:0000313" key="4">
    <source>
        <dbReference type="EMBL" id="MDQ0177582.1"/>
    </source>
</evidence>
<comment type="caution">
    <text evidence="4">The sequence shown here is derived from an EMBL/GenBank/DDBJ whole genome shotgun (WGS) entry which is preliminary data.</text>
</comment>
<dbReference type="Proteomes" id="UP001223586">
    <property type="component" value="Unassembled WGS sequence"/>
</dbReference>
<gene>
    <name evidence="4" type="ORF">J2S08_003462</name>
</gene>
<proteinExistence type="inferred from homology"/>
<evidence type="ECO:0000259" key="2">
    <source>
        <dbReference type="Pfam" id="PF00534"/>
    </source>
</evidence>
<dbReference type="SUPFAM" id="SSF53756">
    <property type="entry name" value="UDP-Glycosyltransferase/glycogen phosphorylase"/>
    <property type="match status" value="1"/>
</dbReference>
<protein>
    <submittedName>
        <fullName evidence="4">Glycosyltransferase involved in cell wall biosynthesis</fullName>
    </submittedName>
</protein>
<keyword evidence="5" id="KW-1185">Reference proteome</keyword>
<comment type="similarity">
    <text evidence="1">Belongs to the glycosyltransferase group 1 family. Glycosyltransferase 4 subfamily.</text>
</comment>
<reference evidence="4 5" key="1">
    <citation type="submission" date="2023-07" db="EMBL/GenBank/DDBJ databases">
        <title>Genomic Encyclopedia of Type Strains, Phase IV (KMG-IV): sequencing the most valuable type-strain genomes for metagenomic binning, comparative biology and taxonomic classification.</title>
        <authorList>
            <person name="Goeker M."/>
        </authorList>
    </citation>
    <scope>NUCLEOTIDE SEQUENCE [LARGE SCALE GENOMIC DNA]</scope>
    <source>
        <strain evidence="4 5">DSM 23837</strain>
    </source>
</reference>
<dbReference type="RefSeq" id="WP_307231686.1">
    <property type="nucleotide sequence ID" value="NZ_JAUSTT010000024.1"/>
</dbReference>
<dbReference type="Pfam" id="PF00534">
    <property type="entry name" value="Glycos_transf_1"/>
    <property type="match status" value="1"/>
</dbReference>
<dbReference type="Gene3D" id="3.40.50.2000">
    <property type="entry name" value="Glycogen Phosphorylase B"/>
    <property type="match status" value="2"/>
</dbReference>
<dbReference type="InterPro" id="IPR050194">
    <property type="entry name" value="Glycosyltransferase_grp1"/>
</dbReference>
<feature type="domain" description="Glycosyltransferase subfamily 4-like N-terminal" evidence="3">
    <location>
        <begin position="14"/>
        <end position="207"/>
    </location>
</feature>
<dbReference type="EMBL" id="JAUSTT010000024">
    <property type="protein sequence ID" value="MDQ0177582.1"/>
    <property type="molecule type" value="Genomic_DNA"/>
</dbReference>
<accession>A0ABT9WWI9</accession>
<dbReference type="Pfam" id="PF13439">
    <property type="entry name" value="Glyco_transf_4"/>
    <property type="match status" value="1"/>
</dbReference>
<dbReference type="InterPro" id="IPR001296">
    <property type="entry name" value="Glyco_trans_1"/>
</dbReference>
<organism evidence="4 5">
    <name type="scientific">Bacillus chungangensis</name>
    <dbReference type="NCBI Taxonomy" id="587633"/>
    <lineage>
        <taxon>Bacteria</taxon>
        <taxon>Bacillati</taxon>
        <taxon>Bacillota</taxon>
        <taxon>Bacilli</taxon>
        <taxon>Bacillales</taxon>
        <taxon>Bacillaceae</taxon>
        <taxon>Bacillus</taxon>
    </lineage>
</organism>
<dbReference type="CDD" id="cd03801">
    <property type="entry name" value="GT4_PimA-like"/>
    <property type="match status" value="1"/>
</dbReference>
<evidence type="ECO:0000313" key="5">
    <source>
        <dbReference type="Proteomes" id="UP001223586"/>
    </source>
</evidence>
<sequence>MKILLATYWSIPHVGGVWNYMQQLGKKLEELGHEVDLLGYGDDNNYVHIVNEDRKITKDKLLPLLNAKLTEQTYPAMHANALVQYTEIQRYVYELSVAYLGLEKYDVIHTQDVISTACMERIKPERIPLVATLHGCVAHEIRHQLTTIHQSPTSNMAKVYYDELERAGATAAEVTIVANNWLKNILTNEFSVPDEQIKVLHYGFDTKSFLKKLKEKSSIRRPANKKVIIFTGRLVELKGVHHLIAALGKLKEIRDDWVCWIVGTGDKQGELRVQSKVLGLDENVLFFGKRGDIPYLLSLADIFVLPSLLDNQPLSVIEAQIAGLPVIVSDAGGLPEIVEHEVTGLISPAGDEQALCDHLEQLLKNEKYRKKLGSNAKKWGMTYWSIDKAVNHLIELYQSAIANKRKDDENVSTENIL</sequence>
<dbReference type="InterPro" id="IPR028098">
    <property type="entry name" value="Glyco_trans_4-like_N"/>
</dbReference>
<feature type="domain" description="Glycosyl transferase family 1" evidence="2">
    <location>
        <begin position="214"/>
        <end position="379"/>
    </location>
</feature>
<evidence type="ECO:0000256" key="1">
    <source>
        <dbReference type="ARBA" id="ARBA00009481"/>
    </source>
</evidence>
<evidence type="ECO:0000259" key="3">
    <source>
        <dbReference type="Pfam" id="PF13439"/>
    </source>
</evidence>